<reference evidence="1 2" key="1">
    <citation type="submission" date="2016-11" db="EMBL/GenBank/DDBJ databases">
        <authorList>
            <person name="Jaros S."/>
            <person name="Januszkiewicz K."/>
            <person name="Wedrychowicz H."/>
        </authorList>
    </citation>
    <scope>NUCLEOTIDE SEQUENCE [LARGE SCALE GENOMIC DNA]</scope>
    <source>
        <strain evidence="1 2">ATCC 23634</strain>
    </source>
</reference>
<accession>A0A1K2HU13</accession>
<protein>
    <submittedName>
        <fullName evidence="1">Uncharacterized protein</fullName>
    </submittedName>
</protein>
<dbReference type="EMBL" id="FPKU01000001">
    <property type="protein sequence ID" value="SFZ81812.1"/>
    <property type="molecule type" value="Genomic_DNA"/>
</dbReference>
<sequence>MTLSIRRRMRQQTKDAAQASTLPCPVFRQLNRLCRFLGASCLRAGVHWSRPQPLGTPVASALAEDPATRVARLAEELSVALDSYVSGSFRAIIEPDSKSTCPVLFQNRRRLDARDRLNRAMGASRDALAEIYGCDPADHSFIGERKGAVVIAAMPPTERVVWDFEAVS</sequence>
<dbReference type="RefSeq" id="WP_143145647.1">
    <property type="nucleotide sequence ID" value="NZ_FPKU01000001.1"/>
</dbReference>
<dbReference type="AlphaFoldDB" id="A0A1K2HU13"/>
<name>A0A1K2HU13_9HYPH</name>
<keyword evidence="2" id="KW-1185">Reference proteome</keyword>
<dbReference type="Proteomes" id="UP000183447">
    <property type="component" value="Unassembled WGS sequence"/>
</dbReference>
<gene>
    <name evidence="1" type="ORF">SAMN02983003_0706</name>
</gene>
<organism evidence="1 2">
    <name type="scientific">Devosia enhydra</name>
    <dbReference type="NCBI Taxonomy" id="665118"/>
    <lineage>
        <taxon>Bacteria</taxon>
        <taxon>Pseudomonadati</taxon>
        <taxon>Pseudomonadota</taxon>
        <taxon>Alphaproteobacteria</taxon>
        <taxon>Hyphomicrobiales</taxon>
        <taxon>Devosiaceae</taxon>
        <taxon>Devosia</taxon>
    </lineage>
</organism>
<evidence type="ECO:0000313" key="2">
    <source>
        <dbReference type="Proteomes" id="UP000183447"/>
    </source>
</evidence>
<proteinExistence type="predicted"/>
<evidence type="ECO:0000313" key="1">
    <source>
        <dbReference type="EMBL" id="SFZ81812.1"/>
    </source>
</evidence>